<gene>
    <name evidence="3" type="ORF">HLRTI_000037</name>
    <name evidence="2" type="ORF">HTIA_0530</name>
</gene>
<dbReference type="GeneID" id="23798136"/>
<dbReference type="EMBL" id="AFNT02000001">
    <property type="protein sequence ID" value="ERJ07668.1"/>
    <property type="molecule type" value="Genomic_DNA"/>
</dbReference>
<evidence type="ECO:0000256" key="1">
    <source>
        <dbReference type="SAM" id="Phobius"/>
    </source>
</evidence>
<sequence>MNLLAAMLREEWRLHARLFGGRRFAAFPAVMFVLGAAGLTLLAELGVARGTVVGGLHAVVAFLGLQVGTIGLVGRDAMRNVLGDVSLLVGSARSLPVSWRRVLATFLLKDLLYYAGLILAPIALADAARALFRGGSLLDVGLLWVTLVLAFAMGVTVSLAVIAVATRSVIALLGGVAGLAAVVVFANVDPITFTPAGLYGDPTVTSLLGVLVVIVLAGVIALAVFEPIETSETASRIPPLPVGFGVAGRTLREVARSSGSVWKVLFSLSLFGTITGWLLVAVADAGRLELAPGIAFGSLLGLGTFTTYAWVTQFDDAAEFDRYPLAPRRLFRGKLLAFLALGIPGGLVVLAVAAVWFPVGELAIGVFLLPAVAVYVFGVSATVAGLSATALLFDVARFAVFGAAIALVAVPLVVLALVASRYPTLAPALAVGIAAVAGVVGILLTEIAGSRWDRRRR</sequence>
<dbReference type="STRING" id="1033806.HTIA_0530"/>
<feature type="transmembrane region" description="Helical" evidence="1">
    <location>
        <begin position="55"/>
        <end position="73"/>
    </location>
</feature>
<feature type="transmembrane region" description="Helical" evidence="1">
    <location>
        <begin position="169"/>
        <end position="186"/>
    </location>
</feature>
<proteinExistence type="predicted"/>
<reference evidence="3 4" key="2">
    <citation type="journal article" date="2013" name="PLoS ONE">
        <title>INDIGO - INtegrated Data Warehouse of MIcrobial GenOmes with Examples from the Red Sea Extremophiles.</title>
        <authorList>
            <person name="Alam I."/>
            <person name="Antunes A."/>
            <person name="Kamau A.A."/>
            <person name="Ba Alawi W."/>
            <person name="Kalkatawi M."/>
            <person name="Stingl U."/>
            <person name="Bajic V.B."/>
        </authorList>
    </citation>
    <scope>NUCLEOTIDE SEQUENCE [LARGE SCALE GENOMIC DNA]</scope>
    <source>
        <strain evidence="3 4">SARL4B</strain>
    </source>
</reference>
<dbReference type="KEGG" id="hti:HTIA_0530"/>
<evidence type="ECO:0000313" key="5">
    <source>
        <dbReference type="Proteomes" id="UP000015381"/>
    </source>
</evidence>
<feature type="transmembrane region" description="Helical" evidence="1">
    <location>
        <begin position="425"/>
        <end position="448"/>
    </location>
</feature>
<dbReference type="HOGENOM" id="CLU_046089_0_0_2"/>
<feature type="transmembrane region" description="Helical" evidence="1">
    <location>
        <begin position="261"/>
        <end position="282"/>
    </location>
</feature>
<evidence type="ECO:0000313" key="3">
    <source>
        <dbReference type="EMBL" id="ERJ07668.1"/>
    </source>
</evidence>
<feature type="transmembrane region" description="Helical" evidence="1">
    <location>
        <begin position="206"/>
        <end position="225"/>
    </location>
</feature>
<feature type="transmembrane region" description="Helical" evidence="1">
    <location>
        <begin position="142"/>
        <end position="162"/>
    </location>
</feature>
<protein>
    <submittedName>
        <fullName evidence="2">Conserved hypothetical membrane protein</fullName>
    </submittedName>
</protein>
<dbReference type="AlphaFoldDB" id="F7PMW1"/>
<dbReference type="Proteomes" id="UP000015381">
    <property type="component" value="Chromosome I"/>
</dbReference>
<keyword evidence="5" id="KW-1185">Reference proteome</keyword>
<feature type="transmembrane region" description="Helical" evidence="1">
    <location>
        <begin position="24"/>
        <end position="43"/>
    </location>
</feature>
<reference evidence="2 5" key="3">
    <citation type="journal article" date="2014" name="Environ. Microbiol.">
        <title>Halorhabdus tiamatea: proteogenomics and glycosidase activity measurements identify the first cultivated euryarchaeon from a deep-sea anoxic brine lake as potential polysaccharide degrader.</title>
        <authorList>
            <person name="Werner J."/>
            <person name="Ferrer M."/>
            <person name="Michel G."/>
            <person name="Mann A.J."/>
            <person name="Huang S."/>
            <person name="Juarez S."/>
            <person name="Ciordia S."/>
            <person name="Albar J.P."/>
            <person name="Alcaide M."/>
            <person name="La Cono V."/>
            <person name="Yakimov M.M."/>
            <person name="Antunes A."/>
            <person name="Taborda M."/>
            <person name="Da Costa M.S."/>
            <person name="Amann R.I."/>
            <person name="Gloeckner F.O."/>
            <person name="Golyshina O.V."/>
            <person name="Golyshin P.N."/>
            <person name="Teeling H."/>
        </authorList>
    </citation>
    <scope>NUCLEOTIDE SEQUENCE [LARGE SCALE GENOMIC DNA]</scope>
    <source>
        <strain evidence="5">SARL4B</strain>
        <strain evidence="2">Type strain: SARL4B</strain>
    </source>
</reference>
<keyword evidence="1" id="KW-0472">Membrane</keyword>
<reference evidence="3 4" key="1">
    <citation type="journal article" date="2011" name="J. Bacteriol.">
        <title>Genome sequence of Halorhabdus tiamatea, the first archaeon isolated from a deep-sea anoxic brine lake.</title>
        <authorList>
            <person name="Antunes A."/>
            <person name="Alam I."/>
            <person name="Bajic V.B."/>
            <person name="Stingl U."/>
        </authorList>
    </citation>
    <scope>NUCLEOTIDE SEQUENCE [LARGE SCALE GENOMIC DNA]</scope>
    <source>
        <strain evidence="3 4">SARL4B</strain>
    </source>
</reference>
<evidence type="ECO:0000313" key="2">
    <source>
        <dbReference type="EMBL" id="CCQ32675.1"/>
    </source>
</evidence>
<keyword evidence="1" id="KW-0812">Transmembrane</keyword>
<feature type="transmembrane region" description="Helical" evidence="1">
    <location>
        <begin position="363"/>
        <end position="386"/>
    </location>
</feature>
<feature type="transmembrane region" description="Helical" evidence="1">
    <location>
        <begin position="294"/>
        <end position="314"/>
    </location>
</feature>
<feature type="transmembrane region" description="Helical" evidence="1">
    <location>
        <begin position="111"/>
        <end position="130"/>
    </location>
</feature>
<accession>F7PMW1</accession>
<dbReference type="Proteomes" id="UP000003861">
    <property type="component" value="Unassembled WGS sequence"/>
</dbReference>
<dbReference type="EMBL" id="HF571520">
    <property type="protein sequence ID" value="CCQ32675.1"/>
    <property type="molecule type" value="Genomic_DNA"/>
</dbReference>
<feature type="transmembrane region" description="Helical" evidence="1">
    <location>
        <begin position="335"/>
        <end position="357"/>
    </location>
</feature>
<name>F7PMW1_9EURY</name>
<keyword evidence="1" id="KW-1133">Transmembrane helix</keyword>
<dbReference type="eggNOG" id="arCOG04521">
    <property type="taxonomic scope" value="Archaea"/>
</dbReference>
<feature type="transmembrane region" description="Helical" evidence="1">
    <location>
        <begin position="398"/>
        <end position="419"/>
    </location>
</feature>
<dbReference type="RefSeq" id="WP_008527321.1">
    <property type="nucleotide sequence ID" value="NC_021921.1"/>
</dbReference>
<organism evidence="3 4">
    <name type="scientific">Halorhabdus tiamatea SARL4B</name>
    <dbReference type="NCBI Taxonomy" id="1033806"/>
    <lineage>
        <taxon>Archaea</taxon>
        <taxon>Methanobacteriati</taxon>
        <taxon>Methanobacteriota</taxon>
        <taxon>Stenosarchaea group</taxon>
        <taxon>Halobacteria</taxon>
        <taxon>Halobacteriales</taxon>
        <taxon>Haloarculaceae</taxon>
        <taxon>Halorhabdus</taxon>
    </lineage>
</organism>
<evidence type="ECO:0000313" key="4">
    <source>
        <dbReference type="Proteomes" id="UP000003861"/>
    </source>
</evidence>